<evidence type="ECO:0000256" key="4">
    <source>
        <dbReference type="SAM" id="MobiDB-lite"/>
    </source>
</evidence>
<feature type="compositionally biased region" description="Low complexity" evidence="4">
    <location>
        <begin position="177"/>
        <end position="201"/>
    </location>
</feature>
<dbReference type="InterPro" id="IPR003593">
    <property type="entry name" value="AAA+_ATPase"/>
</dbReference>
<dbReference type="GO" id="GO:0016887">
    <property type="term" value="F:ATP hydrolysis activity"/>
    <property type="evidence" value="ECO:0007669"/>
    <property type="project" value="InterPro"/>
</dbReference>
<feature type="region of interest" description="Disordered" evidence="4">
    <location>
        <begin position="1067"/>
        <end position="1160"/>
    </location>
</feature>
<feature type="compositionally biased region" description="Low complexity" evidence="4">
    <location>
        <begin position="25"/>
        <end position="35"/>
    </location>
</feature>
<feature type="compositionally biased region" description="Basic and acidic residues" evidence="4">
    <location>
        <begin position="140"/>
        <end position="156"/>
    </location>
</feature>
<dbReference type="InterPro" id="IPR027417">
    <property type="entry name" value="P-loop_NTPase"/>
</dbReference>
<feature type="compositionally biased region" description="Low complexity" evidence="4">
    <location>
        <begin position="840"/>
        <end position="851"/>
    </location>
</feature>
<keyword evidence="2 3" id="KW-0175">Coiled coil</keyword>
<proteinExistence type="inferred from homology"/>
<feature type="region of interest" description="Disordered" evidence="4">
    <location>
        <begin position="1478"/>
        <end position="1497"/>
    </location>
</feature>
<feature type="compositionally biased region" description="Polar residues" evidence="4">
    <location>
        <begin position="447"/>
        <end position="461"/>
    </location>
</feature>
<sequence length="2209" mass="233902">MAAVVQRRQIRRPTGPSGIAAPKTSTSCNSSRSGSPHTGSFIPQPKSAVVTRDRTANSDRSRPSSTASSSSISHLPVKNAGVPVRQPPPAQSNGPGNGHLIPKGSHIASSSAHHNGVANHNNTANHHATNGSTNNNSMLDKFKFFNSKDKSQDKSKVPKRPSSGGGFSSARSERSDSSVSLCGDAGSPNGSASGSEAAGQAKPSDSAVVCNGGSSSNGPSGAAPGNDVAPDHGSSGHSKGGASSGAKGLAKKTFGRTAGKQQQPGSSLAKASTSHAGSSETVRSGLPRSSPSSETLNRTATRRSNASGSGHPRPLSSGHELASSHVIPEKFPSPKVQDTKPVPNGTSASEDKKHQEMEMNSAAQPNSIGSGIPKPTAAVKGTTKQSREDLTTIGLGQPEKIKNDIKQNGSVPTSPAGDDIASQKKHDVVDVHEASKDPTLADDGDCQKQQDQTMTPSSSDVNGLVRTETLPKSDRSKKTQAQGVSIAMVSPIMSSHHSFSKDSVTASSTESSLSTVISVKEDKASSVIAATTNQNQQNQDNREGNQDVIVNGGLARAGRHPENSVQQQGVAGGQTVPAVDGVDHVQVNLNGESSGTNNGLVGGVESTVKSVPAETKQLVPRANSVDSSCGKEGEEMEEALANIPPMQPLPRASPYGSGYSRGLSGHRAARLPACLRLQADVQRVAKNMLAASQDIARLYGAQRPTASVALHHPAYHHHQQQQQLQQQQQHADYAELSAGYVSDGDVLRAPRACSTEESSGYVSEGGIASLYAVTSPCRRPARYAIRDPKLINVLQDDSNDSTTTLVATSTNQLYSPRNCFDDSSSISSGLSDTFAELSTNDNLTDSSLSSDPYGCLKRRPHHPGMAPSGTSSGACNKGVPDRSSRKSSDHHSSASGSAVVGGGGMLPTSIRSRNANVKKTDSSMQTDSSALMQQGAVPPHLQSSANWKKYIQQQDLQHQQSKTNSTESLKSKENKRSGGQSSSKSGGKSAADSNRHEAIHSKASGKSRTGSSSSGSGETKLRSYSADTAMIGSDLALDKMRASSAGMGTPVRSSGIEYASTAVVVTNRKLPGRPPNVSGAGPPSACMMGPGKRPSSTASSGSGRSGGSSQGKKDGSAELDQQCRTSSLTRTGELPRGSSRSSLERKAKVSGSTQTGPGINDMFVSAHSDSEYCSLGRSSGKHAKQYIQTAFGPTGSPALGTMRERIYGTRTLLNGSPPSYASNSDYVLLSGFQHGTAPLRDRPRLSVPSAKGSESDNYMTLDHSSPYAWLRHSPTSGSASVASAPVGRSPFAAGAGIAEADSMESLSSTASSAHGQAASRYMYLSSPLHSAASMGARNSMSMSHYAGGLVSKMANKDDDAHGSSLSLVSTNSSLYSTTEEKQAHEIRKLRKQLDQANEKVATLTSQLTTNAHMVAAFEQSLSNMTSRLQHLTVTAEQKDSELTELRSTIEALKKQSAEAGLTKMALQSMAAVQRSMAPANGAPPGGGGGGSTNLVRRHTFNTPKDAAAGALQDQHMSRQLSADSMSSVNSASSACSNASTRHEECSKNKHKKKKGWLRSSFSKAFSRSKKNRHGSVSDVEDIRALHSDSSTPNSPLLGLGSPPSLVTTNGLPHSPPGCGTENGELSHSSFALNEHDEEDGGPELVRELRKQLREKDLVLTDIRLEALSSAHQLDNLKETLAKMRNEMLSLKQDNDRLHRLVRSQSLSASQSSLPHRTSMDMLDKRLSAHEISSALDLHDGINGSVPEGKRVTVTAHLVCHGDVEKCLTKCEAPEEALIGFLYVSGKTKWDNLDSAVKKAFKDYVLKVDPASNLGLSSESILCYHIDDIVRSKEAELPELLPCGYLVGETLKIQVVLRGTAQNAVDALALQTLIPKSVVQRYVSLLTEHRRIILCGPSGTGKTFLAQKLAEYLVLRSGRDLAAGSIATFSVDHKSAKELRQYLSNVAEQCENSNASDLPAVIILDNLHHVGSLGEVFNGFLSAKYQKCPYIIGTMNQATCSTTNLQLHHNFRWVLCANHMEPVKGFLGRFLRRRLVEEEVTTGLRLVELAKVVDWMPRIWHQLNQFLETHSSSDVTIGPRLFLACPMDVAGSQVWFTDLWNYSIVPYLLEAVREGLQLYGRRAAWEDPAEWVLETYPWPGPVSEAPQLLRLRPEDVGYDPSAGPKALPDQSDSDADPLLNMLMRLQEAASYSSPQTNDAESADLDATSAS</sequence>
<dbReference type="InterPro" id="IPR003959">
    <property type="entry name" value="ATPase_AAA_core"/>
</dbReference>
<dbReference type="InterPro" id="IPR057568">
    <property type="entry name" value="CortBP2_NAV1-like_AAA_lid"/>
</dbReference>
<dbReference type="PANTHER" id="PTHR12784:SF28">
    <property type="entry name" value="PROTEIN SICKIE"/>
    <property type="match status" value="1"/>
</dbReference>
<dbReference type="Gene3D" id="3.40.50.300">
    <property type="entry name" value="P-loop containing nucleotide triphosphate hydrolases"/>
    <property type="match status" value="1"/>
</dbReference>
<dbReference type="FunFam" id="3.40.50.300:FF:001111">
    <property type="entry name" value="neuron navigator 2 isoform X3"/>
    <property type="match status" value="1"/>
</dbReference>
<evidence type="ECO:0000259" key="5">
    <source>
        <dbReference type="SMART" id="SM00382"/>
    </source>
</evidence>
<evidence type="ECO:0000256" key="1">
    <source>
        <dbReference type="ARBA" id="ARBA00006255"/>
    </source>
</evidence>
<accession>A0A224Z025</accession>
<feature type="coiled-coil region" evidence="3">
    <location>
        <begin position="1666"/>
        <end position="1700"/>
    </location>
</feature>
<feature type="region of interest" description="Disordered" evidence="4">
    <location>
        <begin position="1"/>
        <end position="482"/>
    </location>
</feature>
<evidence type="ECO:0000313" key="6">
    <source>
        <dbReference type="EMBL" id="MAA21309.1"/>
    </source>
</evidence>
<dbReference type="Pfam" id="PF25408">
    <property type="entry name" value="AAA_lid_NAV1"/>
    <property type="match status" value="1"/>
</dbReference>
<feature type="compositionally biased region" description="Low complexity" evidence="4">
    <location>
        <begin position="977"/>
        <end position="989"/>
    </location>
</feature>
<dbReference type="SUPFAM" id="SSF52540">
    <property type="entry name" value="P-loop containing nucleoside triphosphate hydrolases"/>
    <property type="match status" value="2"/>
</dbReference>
<feature type="compositionally biased region" description="Low complexity" evidence="4">
    <location>
        <begin position="211"/>
        <end position="237"/>
    </location>
</feature>
<comment type="similarity">
    <text evidence="1">Belongs to the Nav/unc-53 family.</text>
</comment>
<dbReference type="Pfam" id="PF00004">
    <property type="entry name" value="AAA"/>
    <property type="match status" value="1"/>
</dbReference>
<feature type="coiled-coil region" evidence="3">
    <location>
        <begin position="1379"/>
        <end position="1406"/>
    </location>
</feature>
<feature type="compositionally biased region" description="Low complexity" evidence="4">
    <location>
        <begin position="1521"/>
        <end position="1539"/>
    </location>
</feature>
<feature type="region of interest" description="Disordered" evidence="4">
    <location>
        <begin position="840"/>
        <end position="940"/>
    </location>
</feature>
<feature type="compositionally biased region" description="Polar residues" evidence="4">
    <location>
        <begin position="909"/>
        <end position="932"/>
    </location>
</feature>
<feature type="region of interest" description="Disordered" evidence="4">
    <location>
        <begin position="2153"/>
        <end position="2209"/>
    </location>
</feature>
<dbReference type="PANTHER" id="PTHR12784">
    <property type="entry name" value="STEERIN"/>
    <property type="match status" value="1"/>
</dbReference>
<dbReference type="InterPro" id="IPR057126">
    <property type="entry name" value="NAV1-like_ubiquitin-like"/>
</dbReference>
<feature type="compositionally biased region" description="Low complexity" evidence="4">
    <location>
        <begin position="63"/>
        <end position="73"/>
    </location>
</feature>
<feature type="compositionally biased region" description="Polar residues" evidence="4">
    <location>
        <begin position="952"/>
        <end position="968"/>
    </location>
</feature>
<dbReference type="EMBL" id="GFPF01010163">
    <property type="protein sequence ID" value="MAA21309.1"/>
    <property type="molecule type" value="Transcribed_RNA"/>
</dbReference>
<feature type="region of interest" description="Disordered" evidence="4">
    <location>
        <begin position="1508"/>
        <end position="1626"/>
    </location>
</feature>
<feature type="compositionally biased region" description="Low complexity" evidence="4">
    <location>
        <begin position="1589"/>
        <end position="1605"/>
    </location>
</feature>
<evidence type="ECO:0000256" key="2">
    <source>
        <dbReference type="ARBA" id="ARBA00023054"/>
    </source>
</evidence>
<name>A0A224Z025_9ACAR</name>
<dbReference type="InterPro" id="IPR039041">
    <property type="entry name" value="Nav/unc-53"/>
</dbReference>
<feature type="compositionally biased region" description="Basic and acidic residues" evidence="4">
    <location>
        <begin position="51"/>
        <end position="62"/>
    </location>
</feature>
<organism evidence="6">
    <name type="scientific">Rhipicephalus zambeziensis</name>
    <dbReference type="NCBI Taxonomy" id="60191"/>
    <lineage>
        <taxon>Eukaryota</taxon>
        <taxon>Metazoa</taxon>
        <taxon>Ecdysozoa</taxon>
        <taxon>Arthropoda</taxon>
        <taxon>Chelicerata</taxon>
        <taxon>Arachnida</taxon>
        <taxon>Acari</taxon>
        <taxon>Parasitiformes</taxon>
        <taxon>Ixodida</taxon>
        <taxon>Ixodoidea</taxon>
        <taxon>Ixodidae</taxon>
        <taxon>Rhipicephalinae</taxon>
        <taxon>Rhipicephalus</taxon>
        <taxon>Rhipicephalus</taxon>
    </lineage>
</organism>
<dbReference type="GO" id="GO:0005524">
    <property type="term" value="F:ATP binding"/>
    <property type="evidence" value="ECO:0007669"/>
    <property type="project" value="InterPro"/>
</dbReference>
<feature type="compositionally biased region" description="Low complexity" evidence="4">
    <location>
        <begin position="1091"/>
        <end position="1102"/>
    </location>
</feature>
<feature type="domain" description="AAA+ ATPase" evidence="5">
    <location>
        <begin position="1887"/>
        <end position="2040"/>
    </location>
</feature>
<feature type="compositionally biased region" description="Low complexity" evidence="4">
    <location>
        <begin position="108"/>
        <end position="137"/>
    </location>
</feature>
<feature type="region of interest" description="Disordered" evidence="4">
    <location>
        <begin position="952"/>
        <end position="1021"/>
    </location>
</feature>
<feature type="compositionally biased region" description="Polar residues" evidence="4">
    <location>
        <begin position="2188"/>
        <end position="2198"/>
    </location>
</feature>
<protein>
    <submittedName>
        <fullName evidence="6">Neuron navigator 2</fullName>
    </submittedName>
</protein>
<feature type="compositionally biased region" description="Polar residues" evidence="4">
    <location>
        <begin position="259"/>
        <end position="308"/>
    </location>
</feature>
<reference evidence="6" key="1">
    <citation type="journal article" date="2017" name="Parasit. Vectors">
        <title>Sialotranscriptomics of Rhipicephalus zambeziensis reveals intricate expression profiles of secretory proteins and suggests tight temporal transcriptional regulation during blood-feeding.</title>
        <authorList>
            <person name="de Castro M.H."/>
            <person name="de Klerk D."/>
            <person name="Pienaar R."/>
            <person name="Rees D.J.G."/>
            <person name="Mans B.J."/>
        </authorList>
    </citation>
    <scope>NUCLEOTIDE SEQUENCE</scope>
    <source>
        <tissue evidence="6">Salivary glands</tissue>
    </source>
</reference>
<dbReference type="Pfam" id="PF23092">
    <property type="entry name" value="Ubiquitin_6"/>
    <property type="match status" value="1"/>
</dbReference>
<evidence type="ECO:0000256" key="3">
    <source>
        <dbReference type="SAM" id="Coils"/>
    </source>
</evidence>
<feature type="compositionally biased region" description="Basic and acidic residues" evidence="4">
    <location>
        <begin position="879"/>
        <end position="892"/>
    </location>
</feature>
<dbReference type="SMART" id="SM00382">
    <property type="entry name" value="AAA"/>
    <property type="match status" value="1"/>
</dbReference>
<feature type="compositionally biased region" description="Basic and acidic residues" evidence="4">
    <location>
        <begin position="421"/>
        <end position="436"/>
    </location>
</feature>
<feature type="compositionally biased region" description="Low complexity" evidence="4">
    <location>
        <begin position="1001"/>
        <end position="1018"/>
    </location>
</feature>
<dbReference type="GO" id="GO:0022008">
    <property type="term" value="P:neurogenesis"/>
    <property type="evidence" value="ECO:0007669"/>
    <property type="project" value="InterPro"/>
</dbReference>